<comment type="caution">
    <text evidence="2">The sequence shown here is derived from an EMBL/GenBank/DDBJ whole genome shotgun (WGS) entry which is preliminary data.</text>
</comment>
<dbReference type="EMBL" id="QHLY01000012">
    <property type="protein sequence ID" value="PXA68217.1"/>
    <property type="molecule type" value="Genomic_DNA"/>
</dbReference>
<proteinExistence type="predicted"/>
<name>A0A317ZVM3_9MICO</name>
<protein>
    <submittedName>
        <fullName evidence="2">Uncharacterized protein</fullName>
    </submittedName>
</protein>
<dbReference type="AlphaFoldDB" id="A0A317ZVM3"/>
<organism evidence="2 3">
    <name type="scientific">Cryobacterium arcticum</name>
    <dbReference type="NCBI Taxonomy" id="670052"/>
    <lineage>
        <taxon>Bacteria</taxon>
        <taxon>Bacillati</taxon>
        <taxon>Actinomycetota</taxon>
        <taxon>Actinomycetes</taxon>
        <taxon>Micrococcales</taxon>
        <taxon>Microbacteriaceae</taxon>
        <taxon>Cryobacterium</taxon>
    </lineage>
</organism>
<keyword evidence="1" id="KW-0472">Membrane</keyword>
<dbReference type="RefSeq" id="WP_110127886.1">
    <property type="nucleotide sequence ID" value="NZ_QHLY01000012.1"/>
</dbReference>
<keyword evidence="1" id="KW-1133">Transmembrane helix</keyword>
<accession>A0A317ZVM3</accession>
<dbReference type="Proteomes" id="UP000246722">
    <property type="component" value="Unassembled WGS sequence"/>
</dbReference>
<sequence length="109" mass="11542">MATIGYILSFLVVTGVVFIFMYVVRLARNQRRAAPGSSIDRRDATTWIVTGAAIGLGSGMAAVVMFACGMLWGGPFTALGVGAVIVAASSLTVSYGSLMRNRTRDPHDR</sequence>
<gene>
    <name evidence="2" type="ORF">CTB96_16465</name>
</gene>
<keyword evidence="3" id="KW-1185">Reference proteome</keyword>
<feature type="transmembrane region" description="Helical" evidence="1">
    <location>
        <begin position="6"/>
        <end position="24"/>
    </location>
</feature>
<feature type="transmembrane region" description="Helical" evidence="1">
    <location>
        <begin position="78"/>
        <end position="99"/>
    </location>
</feature>
<evidence type="ECO:0000313" key="3">
    <source>
        <dbReference type="Proteomes" id="UP000246722"/>
    </source>
</evidence>
<keyword evidence="1" id="KW-0812">Transmembrane</keyword>
<feature type="transmembrane region" description="Helical" evidence="1">
    <location>
        <begin position="45"/>
        <end position="72"/>
    </location>
</feature>
<dbReference type="OrthoDB" id="4698148at2"/>
<reference evidence="2 3" key="1">
    <citation type="submission" date="2018-05" db="EMBL/GenBank/DDBJ databases">
        <title>Genetic diversity of glacier-inhabiting Cryobacterium bacteria in China and description of Cryobacterium mengkeensis sp. nov. and Arthrobacter glacialis sp. nov.</title>
        <authorList>
            <person name="Liu Q."/>
            <person name="Xin Y.-H."/>
        </authorList>
    </citation>
    <scope>NUCLEOTIDE SEQUENCE [LARGE SCALE GENOMIC DNA]</scope>
    <source>
        <strain evidence="2 3">SK-1</strain>
    </source>
</reference>
<evidence type="ECO:0000256" key="1">
    <source>
        <dbReference type="SAM" id="Phobius"/>
    </source>
</evidence>
<evidence type="ECO:0000313" key="2">
    <source>
        <dbReference type="EMBL" id="PXA68217.1"/>
    </source>
</evidence>